<sequence length="1662" mass="186666">MAASCRRPSDPPDLNFPVVLPSSIDRLPLEQSTNITETLTSRSALHVPKERLDSQFSPTSDLKGKGLLDPSSSVLRGNDANSIEDLPDSSNLIFGTLDRDILVSRNSTNPGDTVSLGDKHVEDMKNPKTSFINAWSRPQRIKINFDTNSTVMSSDGLAVKLNTELEITNSKILQNSIVLKVLGKNIPFSTCSIELRKQWNRFGNLHLTSLGMNWILCSFKTTTAMEVLSGGPWYIGGHIIGLDKWSPSFSPLSLKGLTAPVWICFPHLPLHCWDETNIAMIASRIGTPLFFDGNSFSWSKMEFARVCVRINLENKLPSGIWVDGLGGRFFQKVEYEKLSSFCYNCAKIGHLNLVCLDLLSATGTSKSPAEVTNEESHQADQSDYGPWMHVKFKKRSRQLRNRGTSFRNDEKTAGTSGNTNHLDPDNSFLNKTDDLPHQSIAACTDLKLTRSSDILDNIIETTGRISIPLFHLKLPLFGILDDITDSNTDEKSGRQSFSDLDKVIAGKNETHLFSSVTDQATDPISIPNCLKTLDCSGIDQNDSDTLLSAEVPIDNNAEGIVEVSISKSVKQKAKPQLKFLGPIEPISRKRKVEGKLRKKGGDSSPLVVFGALTTPNKGIWHVAMVYGHKDFQFRRDLWNCLDKVMITDVPTIMGGDINCLLSAEDKRGGKRFKLTKGTEEMKTFMLKDELQNDILKLQLQEDEAGGLNPEDLDTLCSKVREYNVTLVRLSTWWNQRAKAKWNEDGDTNSRFYHTYATARKNDKWKPRSCNIQNWPDIDHKQKLDIPDIDRLISGFSETEFFNAVSQLGSNKSPGLDGSTSSFFKFYWDIIKDTTWRAINHFFTTGRMNGAWKDTLIVLIPKINNPVTPSNFRPISLCQTIYKIATSMIVNRLKIFIPKLITEEQVAYVPGRSMSDHCLLALEIFNKFRISKNKKGLMAIKLDMAQAFDSMCWKTLENVLHWFGFPESFSNLILECVTGVRFSILLNGKGTRWIEAKSGFRQGCPMSPYLFIMCSQLLSSLIQQRGLQIGIHTSNRAPKITHLLYADDVLLFGKSSVSQLRVMMNLIKEYCGWTGQGVNQSKSQIIFGSSTNQSMKRKIGKKTGFKIVKEFHYLGIKIALRRLTKNDFQFVIDHALDKLNSWGAQFLSMAGRIILAKSSLLSLPTFVSTHSLIPKKILYDLDRICRDFIWHQNKDNKGLHYFAWDDLCTPRNRGGLGMHSSVKRVGPLRARLAWRFYQNPSSLLFKCLTGKQATDIWNGKAKQGHSAARSIIANGVSFLKSIIRWKIANGANINVMDDTWLLDKNFNKWPMLADCIGLENLTLQNFLKDNNYNFINFLHNSVVKNAAAGQDTEKLYFLHDFNKVIFQHTNRNVHTLGLSNFGEVIGITMSFFKISAKLPFEEDASMSFAPPMEAFKGLGISNTKIISFPLPKIGNGFLLAFKPPSLMTRGDSKIRKEEIRLKENLPFESNMNGLARTATTINNQFKEKPLLIKEGGMLNNRVVPVVFGKGKEAIKKEEFLSLKKFKPAVGFKEMMENINVEASTSAGKKSNPIRGFKSTSLPTSPISCKIVDSGSVENKKANVNKVIEDFPLLLDIQENLDKGISISNDDSNKKEESSTWTKKQSIRVDNLNLGSFLSEDGRTVQLHAENEISNAKNFNVLLW</sequence>
<dbReference type="InterPro" id="IPR036691">
    <property type="entry name" value="Endo/exonu/phosph_ase_sf"/>
</dbReference>
<dbReference type="Pfam" id="PF00078">
    <property type="entry name" value="RVT_1"/>
    <property type="match status" value="1"/>
</dbReference>
<dbReference type="PROSITE" id="PS50878">
    <property type="entry name" value="RT_POL"/>
    <property type="match status" value="1"/>
</dbReference>
<dbReference type="Pfam" id="PF14111">
    <property type="entry name" value="DUF4283"/>
    <property type="match status" value="1"/>
</dbReference>
<dbReference type="InterPro" id="IPR043502">
    <property type="entry name" value="DNA/RNA_pol_sf"/>
</dbReference>
<dbReference type="SUPFAM" id="SSF56219">
    <property type="entry name" value="DNase I-like"/>
    <property type="match status" value="1"/>
</dbReference>
<comment type="caution">
    <text evidence="3">The sequence shown here is derived from an EMBL/GenBank/DDBJ whole genome shotgun (WGS) entry which is preliminary data.</text>
</comment>
<keyword evidence="4" id="KW-1185">Reference proteome</keyword>
<dbReference type="SUPFAM" id="SSF56672">
    <property type="entry name" value="DNA/RNA polymerases"/>
    <property type="match status" value="1"/>
</dbReference>
<feature type="region of interest" description="Disordered" evidence="1">
    <location>
        <begin position="395"/>
        <end position="430"/>
    </location>
</feature>
<gene>
    <name evidence="3" type="ORF">KFK09_003982</name>
</gene>
<feature type="region of interest" description="Disordered" evidence="1">
    <location>
        <begin position="50"/>
        <end position="81"/>
    </location>
</feature>
<dbReference type="Proteomes" id="UP000829196">
    <property type="component" value="Unassembled WGS sequence"/>
</dbReference>
<dbReference type="SMR" id="A0A8T3C436"/>
<evidence type="ECO:0000313" key="3">
    <source>
        <dbReference type="EMBL" id="KAI0524605.1"/>
    </source>
</evidence>
<dbReference type="PANTHER" id="PTHR31635:SF196">
    <property type="entry name" value="REVERSE TRANSCRIPTASE DOMAIN-CONTAINING PROTEIN-RELATED"/>
    <property type="match status" value="1"/>
</dbReference>
<dbReference type="InterPro" id="IPR000477">
    <property type="entry name" value="RT_dom"/>
</dbReference>
<proteinExistence type="predicted"/>
<evidence type="ECO:0000259" key="2">
    <source>
        <dbReference type="PROSITE" id="PS50878"/>
    </source>
</evidence>
<name>A0A8T3C436_DENNO</name>
<reference evidence="3" key="1">
    <citation type="journal article" date="2022" name="Front. Genet.">
        <title>Chromosome-Scale Assembly of the Dendrobium nobile Genome Provides Insights Into the Molecular Mechanism of the Biosynthesis of the Medicinal Active Ingredient of Dendrobium.</title>
        <authorList>
            <person name="Xu Q."/>
            <person name="Niu S.-C."/>
            <person name="Li K.-L."/>
            <person name="Zheng P.-J."/>
            <person name="Zhang X.-J."/>
            <person name="Jia Y."/>
            <person name="Liu Y."/>
            <person name="Niu Y.-X."/>
            <person name="Yu L.-H."/>
            <person name="Chen D.-F."/>
            <person name="Zhang G.-Q."/>
        </authorList>
    </citation>
    <scope>NUCLEOTIDE SEQUENCE</scope>
    <source>
        <tissue evidence="3">Leaf</tissue>
    </source>
</reference>
<feature type="compositionally biased region" description="Polar residues" evidence="1">
    <location>
        <begin position="70"/>
        <end position="81"/>
    </location>
</feature>
<evidence type="ECO:0000256" key="1">
    <source>
        <dbReference type="SAM" id="MobiDB-lite"/>
    </source>
</evidence>
<evidence type="ECO:0000313" key="4">
    <source>
        <dbReference type="Proteomes" id="UP000829196"/>
    </source>
</evidence>
<accession>A0A8T3C436</accession>
<organism evidence="3 4">
    <name type="scientific">Dendrobium nobile</name>
    <name type="common">Orchid</name>
    <dbReference type="NCBI Taxonomy" id="94219"/>
    <lineage>
        <taxon>Eukaryota</taxon>
        <taxon>Viridiplantae</taxon>
        <taxon>Streptophyta</taxon>
        <taxon>Embryophyta</taxon>
        <taxon>Tracheophyta</taxon>
        <taxon>Spermatophyta</taxon>
        <taxon>Magnoliopsida</taxon>
        <taxon>Liliopsida</taxon>
        <taxon>Asparagales</taxon>
        <taxon>Orchidaceae</taxon>
        <taxon>Epidendroideae</taxon>
        <taxon>Malaxideae</taxon>
        <taxon>Dendrobiinae</taxon>
        <taxon>Dendrobium</taxon>
    </lineage>
</organism>
<dbReference type="InterPro" id="IPR025558">
    <property type="entry name" value="DUF4283"/>
</dbReference>
<dbReference type="OrthoDB" id="783377at2759"/>
<protein>
    <recommendedName>
        <fullName evidence="2">Reverse transcriptase domain-containing protein</fullName>
    </recommendedName>
</protein>
<dbReference type="EMBL" id="JAGYWB010000004">
    <property type="protein sequence ID" value="KAI0524605.1"/>
    <property type="molecule type" value="Genomic_DNA"/>
</dbReference>
<dbReference type="CDD" id="cd01650">
    <property type="entry name" value="RT_nLTR_like"/>
    <property type="match status" value="1"/>
</dbReference>
<feature type="domain" description="Reverse transcriptase" evidence="2">
    <location>
        <begin position="840"/>
        <end position="1117"/>
    </location>
</feature>
<dbReference type="PANTHER" id="PTHR31635">
    <property type="entry name" value="REVERSE TRANSCRIPTASE DOMAIN-CONTAINING PROTEIN-RELATED"/>
    <property type="match status" value="1"/>
</dbReference>